<reference evidence="2" key="1">
    <citation type="submission" date="2014-11" db="EMBL/GenBank/DDBJ databases">
        <authorList>
            <person name="Amaro Gonzalez C."/>
        </authorList>
    </citation>
    <scope>NUCLEOTIDE SEQUENCE</scope>
</reference>
<name>A0A0E9X5I2_ANGAN</name>
<organism evidence="2">
    <name type="scientific">Anguilla anguilla</name>
    <name type="common">European freshwater eel</name>
    <name type="synonym">Muraena anguilla</name>
    <dbReference type="NCBI Taxonomy" id="7936"/>
    <lineage>
        <taxon>Eukaryota</taxon>
        <taxon>Metazoa</taxon>
        <taxon>Chordata</taxon>
        <taxon>Craniata</taxon>
        <taxon>Vertebrata</taxon>
        <taxon>Euteleostomi</taxon>
        <taxon>Actinopterygii</taxon>
        <taxon>Neopterygii</taxon>
        <taxon>Teleostei</taxon>
        <taxon>Anguilliformes</taxon>
        <taxon>Anguillidae</taxon>
        <taxon>Anguilla</taxon>
    </lineage>
</organism>
<keyword evidence="1" id="KW-0812">Transmembrane</keyword>
<feature type="transmembrane region" description="Helical" evidence="1">
    <location>
        <begin position="21"/>
        <end position="52"/>
    </location>
</feature>
<sequence length="53" mass="6362">MLRYNMKGSRTAIFINPHVHLKLLLFMFLYVYNLICDLCSFILCNMLCRVLFD</sequence>
<protein>
    <submittedName>
        <fullName evidence="2">Uncharacterized protein</fullName>
    </submittedName>
</protein>
<keyword evidence="1" id="KW-0472">Membrane</keyword>
<accession>A0A0E9X5I2</accession>
<reference evidence="2" key="2">
    <citation type="journal article" date="2015" name="Fish Shellfish Immunol.">
        <title>Early steps in the European eel (Anguilla anguilla)-Vibrio vulnificus interaction in the gills: Role of the RtxA13 toxin.</title>
        <authorList>
            <person name="Callol A."/>
            <person name="Pajuelo D."/>
            <person name="Ebbesson L."/>
            <person name="Teles M."/>
            <person name="MacKenzie S."/>
            <person name="Amaro C."/>
        </authorList>
    </citation>
    <scope>NUCLEOTIDE SEQUENCE</scope>
</reference>
<evidence type="ECO:0000256" key="1">
    <source>
        <dbReference type="SAM" id="Phobius"/>
    </source>
</evidence>
<dbReference type="AlphaFoldDB" id="A0A0E9X5I2"/>
<keyword evidence="1" id="KW-1133">Transmembrane helix</keyword>
<dbReference type="EMBL" id="GBXM01010595">
    <property type="protein sequence ID" value="JAH97982.1"/>
    <property type="molecule type" value="Transcribed_RNA"/>
</dbReference>
<proteinExistence type="predicted"/>
<evidence type="ECO:0000313" key="2">
    <source>
        <dbReference type="EMBL" id="JAH97982.1"/>
    </source>
</evidence>